<evidence type="ECO:0008006" key="3">
    <source>
        <dbReference type="Google" id="ProtNLM"/>
    </source>
</evidence>
<dbReference type="AlphaFoldDB" id="A0A4Z1H4N5"/>
<organism evidence="1 2">
    <name type="scientific">Botrytis hyacinthi</name>
    <dbReference type="NCBI Taxonomy" id="278943"/>
    <lineage>
        <taxon>Eukaryota</taxon>
        <taxon>Fungi</taxon>
        <taxon>Dikarya</taxon>
        <taxon>Ascomycota</taxon>
        <taxon>Pezizomycotina</taxon>
        <taxon>Leotiomycetes</taxon>
        <taxon>Helotiales</taxon>
        <taxon>Sclerotiniaceae</taxon>
        <taxon>Botrytis</taxon>
    </lineage>
</organism>
<gene>
    <name evidence="1" type="ORF">BHYA_0005g01290</name>
</gene>
<name>A0A4Z1H4N5_9HELO</name>
<evidence type="ECO:0000313" key="1">
    <source>
        <dbReference type="EMBL" id="TGO42861.1"/>
    </source>
</evidence>
<proteinExistence type="predicted"/>
<dbReference type="Proteomes" id="UP000297814">
    <property type="component" value="Unassembled WGS sequence"/>
</dbReference>
<comment type="caution">
    <text evidence="1">The sequence shown here is derived from an EMBL/GenBank/DDBJ whole genome shotgun (WGS) entry which is preliminary data.</text>
</comment>
<protein>
    <recommendedName>
        <fullName evidence="3">F-box domain-containing protein</fullName>
    </recommendedName>
</protein>
<keyword evidence="2" id="KW-1185">Reference proteome</keyword>
<reference evidence="1 2" key="1">
    <citation type="submission" date="2017-12" db="EMBL/GenBank/DDBJ databases">
        <title>Comparative genomics of Botrytis spp.</title>
        <authorList>
            <person name="Valero-Jimenez C.A."/>
            <person name="Tapia P."/>
            <person name="Veloso J."/>
            <person name="Silva-Moreno E."/>
            <person name="Staats M."/>
            <person name="Valdes J.H."/>
            <person name="Van Kan J.A.L."/>
        </authorList>
    </citation>
    <scope>NUCLEOTIDE SEQUENCE [LARGE SCALE GENOMIC DNA]</scope>
    <source>
        <strain evidence="1 2">Bh0001</strain>
    </source>
</reference>
<evidence type="ECO:0000313" key="2">
    <source>
        <dbReference type="Proteomes" id="UP000297814"/>
    </source>
</evidence>
<sequence length="183" mass="20976">MSKALKESPPSLSDFSQQWPIMESICSELNFRNIASLSRTSKRFSNLPETMSRTQLNINSILEHFVQDSEALRLKMAQTNAVIVGNTALQFFHRSIRLKDGMCIIVGKKDDRDPPAPKIRDDKSSSSQTFIRVTHALRRPILAALLWFPDTSSANYITWKKDTHYFLTQCLGRIMVVWISSWL</sequence>
<dbReference type="EMBL" id="PQXK01000005">
    <property type="protein sequence ID" value="TGO42861.1"/>
    <property type="molecule type" value="Genomic_DNA"/>
</dbReference>
<accession>A0A4Z1H4N5</accession>